<keyword evidence="1" id="KW-0812">Transmembrane</keyword>
<name>A0A0R0M2L9_9MICR</name>
<reference evidence="2 3" key="1">
    <citation type="submission" date="2015-07" db="EMBL/GenBank/DDBJ databases">
        <title>The genome of Pseudoloma neurophilia, a relevant intracellular parasite of the zebrafish.</title>
        <authorList>
            <person name="Ndikumana S."/>
            <person name="Pelin A."/>
            <person name="Sanders J."/>
            <person name="Corradi N."/>
        </authorList>
    </citation>
    <scope>NUCLEOTIDE SEQUENCE [LARGE SCALE GENOMIC DNA]</scope>
    <source>
        <strain evidence="2 3">MK1</strain>
    </source>
</reference>
<evidence type="ECO:0000313" key="3">
    <source>
        <dbReference type="Proteomes" id="UP000051530"/>
    </source>
</evidence>
<comment type="caution">
    <text evidence="2">The sequence shown here is derived from an EMBL/GenBank/DDBJ whole genome shotgun (WGS) entry which is preliminary data.</text>
</comment>
<keyword evidence="3" id="KW-1185">Reference proteome</keyword>
<keyword evidence="1" id="KW-0472">Membrane</keyword>
<feature type="non-terminal residue" evidence="2">
    <location>
        <position position="1"/>
    </location>
</feature>
<dbReference type="VEuPathDB" id="MicrosporidiaDB:M153_11570003260"/>
<dbReference type="Proteomes" id="UP000051530">
    <property type="component" value="Unassembled WGS sequence"/>
</dbReference>
<feature type="transmembrane region" description="Helical" evidence="1">
    <location>
        <begin position="21"/>
        <end position="39"/>
    </location>
</feature>
<gene>
    <name evidence="2" type="ORF">M153_11570003260</name>
</gene>
<protein>
    <submittedName>
        <fullName evidence="2">Uncharacterized protein</fullName>
    </submittedName>
</protein>
<evidence type="ECO:0000256" key="1">
    <source>
        <dbReference type="SAM" id="Phobius"/>
    </source>
</evidence>
<dbReference type="EMBL" id="LGUB01000400">
    <property type="protein sequence ID" value="KRH93287.1"/>
    <property type="molecule type" value="Genomic_DNA"/>
</dbReference>
<dbReference type="AlphaFoldDB" id="A0A0R0M2L9"/>
<keyword evidence="1" id="KW-1133">Transmembrane helix</keyword>
<sequence>SCTSKLTAFRYSAIHDRASAFICNIMLFFSCSSFHSIPFH</sequence>
<accession>A0A0R0M2L9</accession>
<proteinExistence type="predicted"/>
<evidence type="ECO:0000313" key="2">
    <source>
        <dbReference type="EMBL" id="KRH93287.1"/>
    </source>
</evidence>
<organism evidence="2 3">
    <name type="scientific">Pseudoloma neurophilia</name>
    <dbReference type="NCBI Taxonomy" id="146866"/>
    <lineage>
        <taxon>Eukaryota</taxon>
        <taxon>Fungi</taxon>
        <taxon>Fungi incertae sedis</taxon>
        <taxon>Microsporidia</taxon>
        <taxon>Pseudoloma</taxon>
    </lineage>
</organism>